<evidence type="ECO:0000313" key="2">
    <source>
        <dbReference type="Proteomes" id="UP000019194"/>
    </source>
</evidence>
<comment type="caution">
    <text evidence="1">The sequence shown here is derived from an EMBL/GenBank/DDBJ whole genome shotgun (WGS) entry which is preliminary data.</text>
</comment>
<protein>
    <submittedName>
        <fullName evidence="1">Uncharacterized protein</fullName>
    </submittedName>
</protein>
<evidence type="ECO:0000313" key="1">
    <source>
        <dbReference type="EMBL" id="CDL39292.1"/>
    </source>
</evidence>
<reference evidence="1 2" key="1">
    <citation type="submission" date="2013-10" db="EMBL/GenBank/DDBJ databases">
        <title>Antibiotic resistance diversity of beta-lactamase producers in the General Hospital Vienna.</title>
        <authorList>
            <person name="Barisic I."/>
            <person name="Mitteregger D."/>
            <person name="Hirschl A.M."/>
            <person name="Noehammer C."/>
            <person name="Wiesinger-Mayr H."/>
        </authorList>
    </citation>
    <scope>NUCLEOTIDE SEQUENCE [LARGE SCALE GENOMIC DNA]</scope>
    <source>
        <strain evidence="1 2">ISC11</strain>
    </source>
</reference>
<proteinExistence type="predicted"/>
<name>A0A7G2IRF9_CITFR</name>
<accession>A0A7G2IRF9</accession>
<dbReference type="Proteomes" id="UP000019194">
    <property type="component" value="Unassembled WGS sequence"/>
</dbReference>
<dbReference type="AlphaFoldDB" id="A0A7G2IRF9"/>
<sequence>MPVIPETYKDALSVLYTCFDSWDVDLFFKIKTLSSLKKYLDSAKSRVTRTI</sequence>
<dbReference type="EMBL" id="CBWP010000057">
    <property type="protein sequence ID" value="CDL39292.1"/>
    <property type="molecule type" value="Genomic_DNA"/>
</dbReference>
<organism evidence="1 2">
    <name type="scientific">Citrobacter freundii</name>
    <dbReference type="NCBI Taxonomy" id="546"/>
    <lineage>
        <taxon>Bacteria</taxon>
        <taxon>Pseudomonadati</taxon>
        <taxon>Pseudomonadota</taxon>
        <taxon>Gammaproteobacteria</taxon>
        <taxon>Enterobacterales</taxon>
        <taxon>Enterobacteriaceae</taxon>
        <taxon>Citrobacter</taxon>
        <taxon>Citrobacter freundii complex</taxon>
    </lineage>
</organism>